<keyword evidence="1" id="KW-0472">Membrane</keyword>
<evidence type="ECO:0000313" key="8">
    <source>
        <dbReference type="Proteomes" id="UP000580130"/>
    </source>
</evidence>
<gene>
    <name evidence="5" type="ORF">DWV67_08085</name>
    <name evidence="4" type="ORF">DXB36_04950</name>
    <name evidence="3" type="ORF">HF855_07040</name>
</gene>
<evidence type="ECO:0000256" key="1">
    <source>
        <dbReference type="SAM" id="Phobius"/>
    </source>
</evidence>
<reference evidence="6 7" key="1">
    <citation type="submission" date="2018-08" db="EMBL/GenBank/DDBJ databases">
        <title>A genome reference for cultivated species of the human gut microbiota.</title>
        <authorList>
            <person name="Zou Y."/>
            <person name="Xue W."/>
            <person name="Luo G."/>
        </authorList>
    </citation>
    <scope>NUCLEOTIDE SEQUENCE [LARGE SCALE GENOMIC DNA]</scope>
    <source>
        <strain evidence="5 7">AF12-11</strain>
        <strain evidence="4 6">OM03-2</strain>
    </source>
</reference>
<name>A0A395XLR2_9FIRM</name>
<keyword evidence="1" id="KW-1133">Transmembrane helix</keyword>
<reference evidence="3 8" key="2">
    <citation type="submission" date="2020-04" db="EMBL/GenBank/DDBJ databases">
        <authorList>
            <person name="Hitch T.C.A."/>
            <person name="Wylensek D."/>
            <person name="Clavel T."/>
        </authorList>
    </citation>
    <scope>NUCLEOTIDE SEQUENCE [LARGE SCALE GENOMIC DNA]</scope>
    <source>
        <strain evidence="3 8">BSM-383-APC-5F</strain>
    </source>
</reference>
<dbReference type="Proteomes" id="UP000580130">
    <property type="component" value="Unassembled WGS sequence"/>
</dbReference>
<dbReference type="Pfam" id="PF26018">
    <property type="entry name" value="BSH_RND_rel"/>
    <property type="match status" value="1"/>
</dbReference>
<feature type="domain" description="RND related barrel-sandwich hybrid" evidence="2">
    <location>
        <begin position="69"/>
        <end position="235"/>
    </location>
</feature>
<protein>
    <recommendedName>
        <fullName evidence="2">RND related barrel-sandwich hybrid domain-containing protein</fullName>
    </recommendedName>
</protein>
<dbReference type="EMBL" id="QSAJ01000017">
    <property type="protein sequence ID" value="RGW53318.1"/>
    <property type="molecule type" value="Genomic_DNA"/>
</dbReference>
<feature type="transmembrane region" description="Helical" evidence="1">
    <location>
        <begin position="20"/>
        <end position="40"/>
    </location>
</feature>
<evidence type="ECO:0000313" key="6">
    <source>
        <dbReference type="Proteomes" id="UP000260841"/>
    </source>
</evidence>
<organism evidence="5 7">
    <name type="scientific">Dorea formicigenerans</name>
    <dbReference type="NCBI Taxonomy" id="39486"/>
    <lineage>
        <taxon>Bacteria</taxon>
        <taxon>Bacillati</taxon>
        <taxon>Bacillota</taxon>
        <taxon>Clostridia</taxon>
        <taxon>Lachnospirales</taxon>
        <taxon>Lachnospiraceae</taxon>
        <taxon>Dorea</taxon>
    </lineage>
</organism>
<sequence>MAENHTTNITAFRKKWNINIGIVIFGVVFIYLLVTVLMYLTSKHISAYEVREGSILKDNAYTGLAIRNEEVVTAEQSGYINYFVSEASKVGAKTKVYSLSPKQLEFNDTVSTDSQELTAEERDSIYLKTQSFSENYNGSSFNEVYSLRDEISSVLESKSNQSRQAQLDEMVQAGTDGLQVFNAQSDGVILYSTDGYENLTVSDVTADMLSKKNYNSVNIKNNSKVNSGEAIYKLVKDDDWSLVIPLDDKTAKNLADTKSVKVQFTKDQVKERASFQVYSAKNTNLGILTFHTSMVRYAKDRYLDIELILEDESGLKIPKSSVTKKDFYLVPENYLTQGGNSKETGVLINNDSDDAQFKKVDVYYRDTETGMVYLDPNAFDKNTTLIKPDSTETYKLKKTKSLQGVYNINKGYAVFKQIHILCESDEYYIVESGNSYGLANYDHIALVGKDVRENDIVY</sequence>
<evidence type="ECO:0000313" key="4">
    <source>
        <dbReference type="EMBL" id="RGN92731.1"/>
    </source>
</evidence>
<evidence type="ECO:0000259" key="2">
    <source>
        <dbReference type="Pfam" id="PF26018"/>
    </source>
</evidence>
<dbReference type="EMBL" id="JABAFX010000013">
    <property type="protein sequence ID" value="NME57188.1"/>
    <property type="molecule type" value="Genomic_DNA"/>
</dbReference>
<dbReference type="Proteomes" id="UP000266376">
    <property type="component" value="Unassembled WGS sequence"/>
</dbReference>
<evidence type="ECO:0000313" key="7">
    <source>
        <dbReference type="Proteomes" id="UP000266376"/>
    </source>
</evidence>
<evidence type="ECO:0000313" key="3">
    <source>
        <dbReference type="EMBL" id="NME57188.1"/>
    </source>
</evidence>
<dbReference type="AlphaFoldDB" id="A0A395XLR2"/>
<evidence type="ECO:0000313" key="5">
    <source>
        <dbReference type="EMBL" id="RGW53318.1"/>
    </source>
</evidence>
<comment type="caution">
    <text evidence="5">The sequence shown here is derived from an EMBL/GenBank/DDBJ whole genome shotgun (WGS) entry which is preliminary data.</text>
</comment>
<dbReference type="EMBL" id="QSVB01000003">
    <property type="protein sequence ID" value="RGN92731.1"/>
    <property type="molecule type" value="Genomic_DNA"/>
</dbReference>
<dbReference type="InterPro" id="IPR058709">
    <property type="entry name" value="BSH_RND-rel"/>
</dbReference>
<dbReference type="RefSeq" id="WP_117606167.1">
    <property type="nucleotide sequence ID" value="NZ_CABJBB010000001.1"/>
</dbReference>
<proteinExistence type="predicted"/>
<dbReference type="Proteomes" id="UP000260841">
    <property type="component" value="Unassembled WGS sequence"/>
</dbReference>
<keyword evidence="1" id="KW-0812">Transmembrane</keyword>
<accession>A0A395XLR2</accession>